<evidence type="ECO:0000313" key="2">
    <source>
        <dbReference type="Proteomes" id="UP000064967"/>
    </source>
</evidence>
<dbReference type="Proteomes" id="UP000064967">
    <property type="component" value="Chromosome"/>
</dbReference>
<proteinExistence type="predicted"/>
<reference evidence="1 2" key="1">
    <citation type="submission" date="2015-08" db="EMBL/GenBank/DDBJ databases">
        <authorList>
            <person name="Babu N.S."/>
            <person name="Beckwith C.J."/>
            <person name="Beseler K.G."/>
            <person name="Brison A."/>
            <person name="Carone J.V."/>
            <person name="Caskin T.P."/>
            <person name="Diamond M."/>
            <person name="Durham M.E."/>
            <person name="Foxe J.M."/>
            <person name="Go M."/>
            <person name="Henderson B.A."/>
            <person name="Jones I.B."/>
            <person name="McGettigan J.A."/>
            <person name="Micheletti S.J."/>
            <person name="Nasrallah M.E."/>
            <person name="Ortiz D."/>
            <person name="Piller C.R."/>
            <person name="Privatt S.R."/>
            <person name="Schneider S.L."/>
            <person name="Sharp S."/>
            <person name="Smith T.C."/>
            <person name="Stanton J.D."/>
            <person name="Ullery H.E."/>
            <person name="Wilson R.J."/>
            <person name="Serrano M.G."/>
            <person name="Buck G."/>
            <person name="Lee V."/>
            <person name="Wang Y."/>
            <person name="Carvalho R."/>
            <person name="Voegtly L."/>
            <person name="Shi R."/>
            <person name="Duckworth R."/>
            <person name="Johnson A."/>
            <person name="Loviza R."/>
            <person name="Walstead R."/>
            <person name="Shah Z."/>
            <person name="Kiflezghi M."/>
            <person name="Wade K."/>
            <person name="Ball S.L."/>
            <person name="Bradley K.W."/>
            <person name="Asai D.J."/>
            <person name="Bowman C.A."/>
            <person name="Russell D.A."/>
            <person name="Pope W.H."/>
            <person name="Jacobs-Sera D."/>
            <person name="Hendrix R.W."/>
            <person name="Hatfull G.F."/>
        </authorList>
    </citation>
    <scope>NUCLEOTIDE SEQUENCE [LARGE SCALE GENOMIC DNA]</scope>
    <source>
        <strain evidence="1 2">DSM 27648</strain>
    </source>
</reference>
<gene>
    <name evidence="1" type="ORF">AKJ09_09289</name>
</gene>
<dbReference type="RefSeq" id="WP_169928308.1">
    <property type="nucleotide sequence ID" value="NZ_CP012333.1"/>
</dbReference>
<dbReference type="STRING" id="1391654.AKJ09_09289"/>
<dbReference type="AlphaFoldDB" id="A0A0K1QA05"/>
<evidence type="ECO:0000313" key="1">
    <source>
        <dbReference type="EMBL" id="AKV02626.1"/>
    </source>
</evidence>
<name>A0A0K1QA05_9BACT</name>
<keyword evidence="2" id="KW-1185">Reference proteome</keyword>
<organism evidence="1 2">
    <name type="scientific">Labilithrix luteola</name>
    <dbReference type="NCBI Taxonomy" id="1391654"/>
    <lineage>
        <taxon>Bacteria</taxon>
        <taxon>Pseudomonadati</taxon>
        <taxon>Myxococcota</taxon>
        <taxon>Polyangia</taxon>
        <taxon>Polyangiales</taxon>
        <taxon>Labilitrichaceae</taxon>
        <taxon>Labilithrix</taxon>
    </lineage>
</organism>
<sequence length="232" mass="26283">MVFNRIDIERAVVLQAKGYSFLRWLEKGLQSARLAPNELHAFGSLEQSARAWVEQHYASLPSDVQPAREDVEAFSHLFSTYLRSTFDLDPNPGKRLYSPDAHCFCPICSWLVQRSYLRPKKVQPADKRRALRMMKHFVLRVAEAQKQSLPDDEVDTIVGDPDMREPLGLCAYAVDLLERLEGRTSGAASLALWRSFAWTATGSPKQGFVLATNDILDAEQRIADRCARSSRE</sequence>
<accession>A0A0K1QA05</accession>
<protein>
    <submittedName>
        <fullName evidence="1">Uncharacterized protein</fullName>
    </submittedName>
</protein>
<dbReference type="KEGG" id="llu:AKJ09_09289"/>
<dbReference type="EMBL" id="CP012333">
    <property type="protein sequence ID" value="AKV02626.1"/>
    <property type="molecule type" value="Genomic_DNA"/>
</dbReference>